<proteinExistence type="predicted"/>
<dbReference type="GeneID" id="9937526"/>
<name>A0A1S0UC58_LOALO</name>
<dbReference type="RefSeq" id="XP_003135746.1">
    <property type="nucleotide sequence ID" value="XM_003135698.1"/>
</dbReference>
<sequence length="116" mass="13458">MKYTQVEDPENKSDIAQKRSCLCSVSIHLHRNKTMGKIAKKKNWIRSTSMHPNIEQKNEQDSLNKDQVEEVKWTGTNRWIRLEIATRGCSCYQGRAKWWNGQIDNSLCGASFLSWG</sequence>
<dbReference type="KEGG" id="loa:LOAG_00158"/>
<reference evidence="1" key="1">
    <citation type="submission" date="2012-04" db="EMBL/GenBank/DDBJ databases">
        <title>The Genome Sequence of Loa loa.</title>
        <authorList>
            <consortium name="The Broad Institute Genome Sequencing Platform"/>
            <consortium name="Broad Institute Genome Sequencing Center for Infectious Disease"/>
            <person name="Nutman T.B."/>
            <person name="Fink D.L."/>
            <person name="Russ C."/>
            <person name="Young S."/>
            <person name="Zeng Q."/>
            <person name="Gargeya S."/>
            <person name="Alvarado L."/>
            <person name="Berlin A."/>
            <person name="Chapman S.B."/>
            <person name="Chen Z."/>
            <person name="Freedman E."/>
            <person name="Gellesch M."/>
            <person name="Goldberg J."/>
            <person name="Griggs A."/>
            <person name="Gujja S."/>
            <person name="Heilman E.R."/>
            <person name="Heiman D."/>
            <person name="Howarth C."/>
            <person name="Mehta T."/>
            <person name="Neiman D."/>
            <person name="Pearson M."/>
            <person name="Roberts A."/>
            <person name="Saif S."/>
            <person name="Shea T."/>
            <person name="Shenoy N."/>
            <person name="Sisk P."/>
            <person name="Stolte C."/>
            <person name="Sykes S."/>
            <person name="White J."/>
            <person name="Yandava C."/>
            <person name="Haas B."/>
            <person name="Henn M.R."/>
            <person name="Nusbaum C."/>
            <person name="Birren B."/>
        </authorList>
    </citation>
    <scope>NUCLEOTIDE SEQUENCE [LARGE SCALE GENOMIC DNA]</scope>
</reference>
<dbReference type="AlphaFoldDB" id="A0A1S0UC58"/>
<organism evidence="1">
    <name type="scientific">Loa loa</name>
    <name type="common">Eye worm</name>
    <name type="synonym">Filaria loa</name>
    <dbReference type="NCBI Taxonomy" id="7209"/>
    <lineage>
        <taxon>Eukaryota</taxon>
        <taxon>Metazoa</taxon>
        <taxon>Ecdysozoa</taxon>
        <taxon>Nematoda</taxon>
        <taxon>Chromadorea</taxon>
        <taxon>Rhabditida</taxon>
        <taxon>Spirurina</taxon>
        <taxon>Spiruromorpha</taxon>
        <taxon>Filarioidea</taxon>
        <taxon>Onchocercidae</taxon>
        <taxon>Loa</taxon>
    </lineage>
</organism>
<dbReference type="EMBL" id="JH712150">
    <property type="protein sequence ID" value="EFO28339.1"/>
    <property type="molecule type" value="Genomic_DNA"/>
</dbReference>
<gene>
    <name evidence="1" type="ORF">LOAG_00158</name>
</gene>
<dbReference type="CTD" id="9937526"/>
<protein>
    <submittedName>
        <fullName evidence="1">Uncharacterized protein</fullName>
    </submittedName>
</protein>
<accession>A0A1S0UC58</accession>
<evidence type="ECO:0000313" key="1">
    <source>
        <dbReference type="EMBL" id="EFO28339.1"/>
    </source>
</evidence>
<dbReference type="InParanoid" id="A0A1S0UC58"/>